<proteinExistence type="inferred from homology"/>
<feature type="transmembrane region" description="Helical" evidence="13">
    <location>
        <begin position="411"/>
        <end position="433"/>
    </location>
</feature>
<dbReference type="GO" id="GO:0005886">
    <property type="term" value="C:plasma membrane"/>
    <property type="evidence" value="ECO:0007669"/>
    <property type="project" value="UniProtKB-SubCell"/>
</dbReference>
<organism evidence="14 15">
    <name type="scientific">Flavonifractor plautii 1_3_50AFAA</name>
    <dbReference type="NCBI Taxonomy" id="742738"/>
    <lineage>
        <taxon>Bacteria</taxon>
        <taxon>Bacillati</taxon>
        <taxon>Bacillota</taxon>
        <taxon>Clostridia</taxon>
        <taxon>Eubacteriales</taxon>
        <taxon>Oscillospiraceae</taxon>
        <taxon>Flavonifractor</taxon>
    </lineage>
</organism>
<dbReference type="HOGENOM" id="CLU_012893_5_0_9"/>
<evidence type="ECO:0000313" key="15">
    <source>
        <dbReference type="Proteomes" id="UP000029585"/>
    </source>
</evidence>
<dbReference type="PATRIC" id="fig|742738.3.peg.4028"/>
<comment type="function">
    <text evidence="1">Multidrug efflux pump.</text>
</comment>
<feature type="transmembrane region" description="Helical" evidence="13">
    <location>
        <begin position="245"/>
        <end position="265"/>
    </location>
</feature>
<keyword evidence="9 13" id="KW-1133">Transmembrane helix</keyword>
<evidence type="ECO:0000256" key="8">
    <source>
        <dbReference type="ARBA" id="ARBA00022692"/>
    </source>
</evidence>
<keyword evidence="10" id="KW-0406">Ion transport</keyword>
<comment type="subcellular location">
    <subcellularLocation>
        <location evidence="2">Cell membrane</location>
        <topology evidence="2">Multi-pass membrane protein</topology>
    </subcellularLocation>
</comment>
<evidence type="ECO:0000256" key="11">
    <source>
        <dbReference type="ARBA" id="ARBA00023136"/>
    </source>
</evidence>
<keyword evidence="8 13" id="KW-0812">Transmembrane</keyword>
<dbReference type="eggNOG" id="COG0534">
    <property type="taxonomic scope" value="Bacteria"/>
</dbReference>
<reference evidence="14 15" key="1">
    <citation type="submission" date="2011-08" db="EMBL/GenBank/DDBJ databases">
        <title>The Genome Sequence of Clostridium orbiscindens 1_3_50AFAA.</title>
        <authorList>
            <consortium name="The Broad Institute Genome Sequencing Platform"/>
            <person name="Earl A."/>
            <person name="Ward D."/>
            <person name="Feldgarden M."/>
            <person name="Gevers D."/>
            <person name="Daigneault M."/>
            <person name="Strauss J."/>
            <person name="Allen-Vercoe E."/>
            <person name="Young S.K."/>
            <person name="Zeng Q."/>
            <person name="Gargeya S."/>
            <person name="Fitzgerald M."/>
            <person name="Haas B."/>
            <person name="Abouelleil A."/>
            <person name="Alvarado L."/>
            <person name="Arachchi H.M."/>
            <person name="Berlin A."/>
            <person name="Brown A."/>
            <person name="Chapman S.B."/>
            <person name="Chen Z."/>
            <person name="Dunbar C."/>
            <person name="Freedman E."/>
            <person name="Gearin G."/>
            <person name="Gellesch M."/>
            <person name="Goldberg J."/>
            <person name="Griggs A."/>
            <person name="Gujja S."/>
            <person name="Heiman D."/>
            <person name="Howarth C."/>
            <person name="Larson L."/>
            <person name="Lui A."/>
            <person name="MacDonald P.J.P."/>
            <person name="Montmayeur A."/>
            <person name="Murphy C."/>
            <person name="Neiman D."/>
            <person name="Pearson M."/>
            <person name="Priest M."/>
            <person name="Roberts A."/>
            <person name="Saif S."/>
            <person name="Shea T."/>
            <person name="Shenoy N."/>
            <person name="Sisk P."/>
            <person name="Stolte C."/>
            <person name="Sykes S."/>
            <person name="Wortman J."/>
            <person name="Nusbaum C."/>
            <person name="Birren B."/>
        </authorList>
    </citation>
    <scope>NUCLEOTIDE SEQUENCE [LARGE SCALE GENOMIC DNA]</scope>
    <source>
        <strain evidence="14 15">1_3_50AFAA</strain>
    </source>
</reference>
<evidence type="ECO:0000256" key="1">
    <source>
        <dbReference type="ARBA" id="ARBA00003408"/>
    </source>
</evidence>
<feature type="transmembrane region" description="Helical" evidence="13">
    <location>
        <begin position="164"/>
        <end position="185"/>
    </location>
</feature>
<dbReference type="PANTHER" id="PTHR43298:SF2">
    <property type="entry name" value="FMN_FAD EXPORTER YEEO-RELATED"/>
    <property type="match status" value="1"/>
</dbReference>
<dbReference type="PIRSF" id="PIRSF006603">
    <property type="entry name" value="DinF"/>
    <property type="match status" value="1"/>
</dbReference>
<sequence>MPAVEQDLTQGSVTRKLVRYALPLVASSLLQAIYSITDIIIAGHYIGDVGISAINNASIIMNMLTQLAIGLTVGGNVLVGQYFGSGDHENRRKAAGNMLTVGLIAGLLFAAGILLLGRPLLILLQSPTLEEATAYLSICGVGLLFIFVYNSLSAILRGVGNSRIPLYCIIASVSLNVVLDILFVAGFHMGVAGAALATVIGQAISCLTALVFSLRHRADLGLLPRYLRPEAEMVKRTLKLGFPVALQWTIASISWLVVLTLINKYGVTVSAGNGVSNKIRDFCQLFLSALTTGAGTMCAQCLGAGLYDRAEQVMKTCMKLALAMAAVIIVVAEVFAPQFAMIFTPDPEVQHWAVVNLRIEIVCQLFYAGMFTYNTLATGSGHTVFIMWNSFLNCIVVRLILAVVLEHFLGIYGVYIACGVAVASSVPVGWWFYRSKRWMTMKNIH</sequence>
<evidence type="ECO:0000256" key="2">
    <source>
        <dbReference type="ARBA" id="ARBA00004651"/>
    </source>
</evidence>
<evidence type="ECO:0000256" key="7">
    <source>
        <dbReference type="ARBA" id="ARBA00022475"/>
    </source>
</evidence>
<dbReference type="GO" id="GO:0015297">
    <property type="term" value="F:antiporter activity"/>
    <property type="evidence" value="ECO:0007669"/>
    <property type="project" value="UniProtKB-KW"/>
</dbReference>
<accession>A0A096B1L0</accession>
<feature type="transmembrane region" description="Helical" evidence="13">
    <location>
        <begin position="320"/>
        <end position="343"/>
    </location>
</feature>
<keyword evidence="15" id="KW-1185">Reference proteome</keyword>
<keyword evidence="5" id="KW-0813">Transport</keyword>
<dbReference type="PANTHER" id="PTHR43298">
    <property type="entry name" value="MULTIDRUG RESISTANCE PROTEIN NORM-RELATED"/>
    <property type="match status" value="1"/>
</dbReference>
<keyword evidence="6" id="KW-0050">Antiport</keyword>
<evidence type="ECO:0000256" key="3">
    <source>
        <dbReference type="ARBA" id="ARBA00010199"/>
    </source>
</evidence>
<evidence type="ECO:0000313" key="14">
    <source>
        <dbReference type="EMBL" id="KGF52796.1"/>
    </source>
</evidence>
<dbReference type="RefSeq" id="WP_044943394.1">
    <property type="nucleotide sequence ID" value="NZ_KN174168.1"/>
</dbReference>
<evidence type="ECO:0000256" key="5">
    <source>
        <dbReference type="ARBA" id="ARBA00022448"/>
    </source>
</evidence>
<dbReference type="EMBL" id="ADLO01000120">
    <property type="protein sequence ID" value="KGF52796.1"/>
    <property type="molecule type" value="Genomic_DNA"/>
</dbReference>
<dbReference type="AlphaFoldDB" id="A0A096B1L0"/>
<evidence type="ECO:0000256" key="6">
    <source>
        <dbReference type="ARBA" id="ARBA00022449"/>
    </source>
</evidence>
<dbReference type="CDD" id="cd13138">
    <property type="entry name" value="MATE_yoeA_like"/>
    <property type="match status" value="1"/>
</dbReference>
<evidence type="ECO:0000256" key="9">
    <source>
        <dbReference type="ARBA" id="ARBA00022989"/>
    </source>
</evidence>
<dbReference type="InterPro" id="IPR048279">
    <property type="entry name" value="MdtK-like"/>
</dbReference>
<feature type="transmembrane region" description="Helical" evidence="13">
    <location>
        <begin position="133"/>
        <end position="152"/>
    </location>
</feature>
<feature type="transmembrane region" description="Helical" evidence="13">
    <location>
        <begin position="99"/>
        <end position="121"/>
    </location>
</feature>
<protein>
    <recommendedName>
        <fullName evidence="4">Probable multidrug resistance protein NorM</fullName>
    </recommendedName>
    <alternativeName>
        <fullName evidence="12">Multidrug-efflux transporter</fullName>
    </alternativeName>
</protein>
<dbReference type="InterPro" id="IPR002528">
    <property type="entry name" value="MATE_fam"/>
</dbReference>
<comment type="caution">
    <text evidence="14">The sequence shown here is derived from an EMBL/GenBank/DDBJ whole genome shotgun (WGS) entry which is preliminary data.</text>
</comment>
<dbReference type="NCBIfam" id="TIGR00797">
    <property type="entry name" value="matE"/>
    <property type="match status" value="1"/>
</dbReference>
<dbReference type="GO" id="GO:0006811">
    <property type="term" value="P:monoatomic ion transport"/>
    <property type="evidence" value="ECO:0007669"/>
    <property type="project" value="UniProtKB-KW"/>
</dbReference>
<feature type="transmembrane region" description="Helical" evidence="13">
    <location>
        <begin position="385"/>
        <end position="405"/>
    </location>
</feature>
<feature type="transmembrane region" description="Helical" evidence="13">
    <location>
        <begin position="20"/>
        <end position="47"/>
    </location>
</feature>
<feature type="transmembrane region" description="Helical" evidence="13">
    <location>
        <begin position="191"/>
        <end position="214"/>
    </location>
</feature>
<dbReference type="InterPro" id="IPR050222">
    <property type="entry name" value="MATE_MdtK"/>
</dbReference>
<evidence type="ECO:0000256" key="10">
    <source>
        <dbReference type="ARBA" id="ARBA00023065"/>
    </source>
</evidence>
<dbReference type="GO" id="GO:0042910">
    <property type="term" value="F:xenobiotic transmembrane transporter activity"/>
    <property type="evidence" value="ECO:0007669"/>
    <property type="project" value="InterPro"/>
</dbReference>
<name>A0A096B1L0_FLAPL</name>
<feature type="transmembrane region" description="Helical" evidence="13">
    <location>
        <begin position="355"/>
        <end position="373"/>
    </location>
</feature>
<evidence type="ECO:0000256" key="13">
    <source>
        <dbReference type="SAM" id="Phobius"/>
    </source>
</evidence>
<gene>
    <name evidence="14" type="ORF">HMPREF9460_03913</name>
</gene>
<keyword evidence="11 13" id="KW-0472">Membrane</keyword>
<evidence type="ECO:0000256" key="12">
    <source>
        <dbReference type="ARBA" id="ARBA00031636"/>
    </source>
</evidence>
<keyword evidence="7" id="KW-1003">Cell membrane</keyword>
<feature type="transmembrane region" description="Helical" evidence="13">
    <location>
        <begin position="285"/>
        <end position="308"/>
    </location>
</feature>
<comment type="similarity">
    <text evidence="3">Belongs to the multi antimicrobial extrusion (MATE) (TC 2.A.66.1) family.</text>
</comment>
<feature type="transmembrane region" description="Helical" evidence="13">
    <location>
        <begin position="59"/>
        <end position="79"/>
    </location>
</feature>
<evidence type="ECO:0000256" key="4">
    <source>
        <dbReference type="ARBA" id="ARBA00020268"/>
    </source>
</evidence>
<dbReference type="Pfam" id="PF01554">
    <property type="entry name" value="MatE"/>
    <property type="match status" value="2"/>
</dbReference>
<dbReference type="Proteomes" id="UP000029585">
    <property type="component" value="Unassembled WGS sequence"/>
</dbReference>